<proteinExistence type="predicted"/>
<name>A0A840YNM5_9SPHN</name>
<gene>
    <name evidence="2" type="ORF">FHT02_003158</name>
</gene>
<organism evidence="2 3">
    <name type="scientific">Sphingomonas xinjiangensis</name>
    <dbReference type="NCBI Taxonomy" id="643568"/>
    <lineage>
        <taxon>Bacteria</taxon>
        <taxon>Pseudomonadati</taxon>
        <taxon>Pseudomonadota</taxon>
        <taxon>Alphaproteobacteria</taxon>
        <taxon>Sphingomonadales</taxon>
        <taxon>Sphingomonadaceae</taxon>
        <taxon>Sphingomonas</taxon>
    </lineage>
</organism>
<accession>A0A840YNM5</accession>
<dbReference type="EMBL" id="JACIJF010000010">
    <property type="protein sequence ID" value="MBB5711906.1"/>
    <property type="molecule type" value="Genomic_DNA"/>
</dbReference>
<dbReference type="AlphaFoldDB" id="A0A840YNM5"/>
<feature type="region of interest" description="Disordered" evidence="1">
    <location>
        <begin position="1"/>
        <end position="105"/>
    </location>
</feature>
<sequence length="118" mass="12424">MNSNPNEPAPLESAMDKMSVAPGPESDTSRKGPVGSADAGTDKSITERLERNPQSKDARLDRALDESMDASDPPASTQPIHNQEPPESSGYDPKAEKKLTAKNEPGVVGKVLSKIGLG</sequence>
<evidence type="ECO:0000313" key="2">
    <source>
        <dbReference type="EMBL" id="MBB5711906.1"/>
    </source>
</evidence>
<dbReference type="Proteomes" id="UP000527143">
    <property type="component" value="Unassembled WGS sequence"/>
</dbReference>
<dbReference type="RefSeq" id="WP_184089531.1">
    <property type="nucleotide sequence ID" value="NZ_JACIJF010000010.1"/>
</dbReference>
<protein>
    <submittedName>
        <fullName evidence="2">Uncharacterized protein</fullName>
    </submittedName>
</protein>
<keyword evidence="3" id="KW-1185">Reference proteome</keyword>
<feature type="compositionally biased region" description="Basic and acidic residues" evidence="1">
    <location>
        <begin position="40"/>
        <end position="65"/>
    </location>
</feature>
<evidence type="ECO:0000256" key="1">
    <source>
        <dbReference type="SAM" id="MobiDB-lite"/>
    </source>
</evidence>
<reference evidence="2 3" key="1">
    <citation type="submission" date="2020-08" db="EMBL/GenBank/DDBJ databases">
        <title>Genomic Encyclopedia of Type Strains, Phase IV (KMG-IV): sequencing the most valuable type-strain genomes for metagenomic binning, comparative biology and taxonomic classification.</title>
        <authorList>
            <person name="Goeker M."/>
        </authorList>
    </citation>
    <scope>NUCLEOTIDE SEQUENCE [LARGE SCALE GENOMIC DNA]</scope>
    <source>
        <strain evidence="2 3">DSM 26736</strain>
    </source>
</reference>
<comment type="caution">
    <text evidence="2">The sequence shown here is derived from an EMBL/GenBank/DDBJ whole genome shotgun (WGS) entry which is preliminary data.</text>
</comment>
<evidence type="ECO:0000313" key="3">
    <source>
        <dbReference type="Proteomes" id="UP000527143"/>
    </source>
</evidence>